<dbReference type="PANTHER" id="PTHR35174:SF1">
    <property type="entry name" value="BLL0086 PROTEIN"/>
    <property type="match status" value="1"/>
</dbReference>
<dbReference type="RefSeq" id="WP_188930628.1">
    <property type="nucleotide sequence ID" value="NZ_BMJC01000002.1"/>
</dbReference>
<proteinExistence type="inferred from homology"/>
<dbReference type="AlphaFoldDB" id="A0A8J2UBQ4"/>
<keyword evidence="4" id="KW-1185">Reference proteome</keyword>
<feature type="domain" description="YCII-related" evidence="2">
    <location>
        <begin position="12"/>
        <end position="110"/>
    </location>
</feature>
<dbReference type="EMBL" id="BMJC01000002">
    <property type="protein sequence ID" value="GGA94393.1"/>
    <property type="molecule type" value="Genomic_DNA"/>
</dbReference>
<dbReference type="Pfam" id="PF03795">
    <property type="entry name" value="YCII"/>
    <property type="match status" value="1"/>
</dbReference>
<comment type="similarity">
    <text evidence="1">Belongs to the YciI family.</text>
</comment>
<evidence type="ECO:0000313" key="3">
    <source>
        <dbReference type="EMBL" id="GGA94393.1"/>
    </source>
</evidence>
<name>A0A8J2UBQ4_9BACT</name>
<protein>
    <recommendedName>
        <fullName evidence="2">YCII-related domain-containing protein</fullName>
    </recommendedName>
</protein>
<dbReference type="Gene3D" id="3.30.70.1060">
    <property type="entry name" value="Dimeric alpha+beta barrel"/>
    <property type="match status" value="1"/>
</dbReference>
<reference evidence="3" key="1">
    <citation type="journal article" date="2014" name="Int. J. Syst. Evol. Microbiol.">
        <title>Complete genome sequence of Corynebacterium casei LMG S-19264T (=DSM 44701T), isolated from a smear-ripened cheese.</title>
        <authorList>
            <consortium name="US DOE Joint Genome Institute (JGI-PGF)"/>
            <person name="Walter F."/>
            <person name="Albersmeier A."/>
            <person name="Kalinowski J."/>
            <person name="Ruckert C."/>
        </authorList>
    </citation>
    <scope>NUCLEOTIDE SEQUENCE</scope>
    <source>
        <strain evidence="3">CGMCC 1.15448</strain>
    </source>
</reference>
<reference evidence="3" key="2">
    <citation type="submission" date="2020-09" db="EMBL/GenBank/DDBJ databases">
        <authorList>
            <person name="Sun Q."/>
            <person name="Zhou Y."/>
        </authorList>
    </citation>
    <scope>NUCLEOTIDE SEQUENCE</scope>
    <source>
        <strain evidence="3">CGMCC 1.15448</strain>
    </source>
</reference>
<dbReference type="PANTHER" id="PTHR35174">
    <property type="entry name" value="BLL7171 PROTEIN-RELATED"/>
    <property type="match status" value="1"/>
</dbReference>
<sequence>MNQFLIIIRGNYIMPTSPEQVQQNLAVFNDWVQQVLKGRFVAGAPLDDSEGRLLKSKTEVLTDGPFMESKEMVSGYIIINANDLAEATELSKQCPLINNYQLEVRKLKPMA</sequence>
<organism evidence="3 4">
    <name type="scientific">Puia dinghuensis</name>
    <dbReference type="NCBI Taxonomy" id="1792502"/>
    <lineage>
        <taxon>Bacteria</taxon>
        <taxon>Pseudomonadati</taxon>
        <taxon>Bacteroidota</taxon>
        <taxon>Chitinophagia</taxon>
        <taxon>Chitinophagales</taxon>
        <taxon>Chitinophagaceae</taxon>
        <taxon>Puia</taxon>
    </lineage>
</organism>
<evidence type="ECO:0000259" key="2">
    <source>
        <dbReference type="Pfam" id="PF03795"/>
    </source>
</evidence>
<dbReference type="InterPro" id="IPR005545">
    <property type="entry name" value="YCII"/>
</dbReference>
<accession>A0A8J2UBQ4</accession>
<dbReference type="Proteomes" id="UP000607559">
    <property type="component" value="Unassembled WGS sequence"/>
</dbReference>
<gene>
    <name evidence="3" type="ORF">GCM10011511_17100</name>
</gene>
<comment type="caution">
    <text evidence="3">The sequence shown here is derived from an EMBL/GenBank/DDBJ whole genome shotgun (WGS) entry which is preliminary data.</text>
</comment>
<evidence type="ECO:0000256" key="1">
    <source>
        <dbReference type="ARBA" id="ARBA00007689"/>
    </source>
</evidence>
<evidence type="ECO:0000313" key="4">
    <source>
        <dbReference type="Proteomes" id="UP000607559"/>
    </source>
</evidence>
<dbReference type="SUPFAM" id="SSF54909">
    <property type="entry name" value="Dimeric alpha+beta barrel"/>
    <property type="match status" value="1"/>
</dbReference>
<dbReference type="InterPro" id="IPR011008">
    <property type="entry name" value="Dimeric_a/b-barrel"/>
</dbReference>